<feature type="non-terminal residue" evidence="1">
    <location>
        <position position="1"/>
    </location>
</feature>
<dbReference type="KEGG" id="pfd:PFDG_04589"/>
<sequence length="76" mass="8445">GSGPYSKTIKKVEGDISGLLVNINKLCGVRESDTGLCLPNQCDLQLDKHMLNEEQPLQVARCTKLLMQIQIKLHIL</sequence>
<dbReference type="Proteomes" id="UP000054282">
    <property type="component" value="Unassembled WGS sequence"/>
</dbReference>
<accession>A0A0L7M8H6</accession>
<evidence type="ECO:0000313" key="1">
    <source>
        <dbReference type="EMBL" id="KOB89157.1"/>
    </source>
</evidence>
<reference evidence="2" key="1">
    <citation type="submission" date="2006-09" db="EMBL/GenBank/DDBJ databases">
        <title>Annotation of Plasmodium falciparum Dd2.</title>
        <authorList>
            <consortium name="The Broad Institute Genome Sequencing Platform"/>
            <person name="Volkman S.K."/>
            <person name="Neafsey D.E."/>
            <person name="Dash A.P."/>
            <person name="Chitnis C.E."/>
            <person name="Hartl D.L."/>
            <person name="Young S.K."/>
            <person name="Zeng Q."/>
            <person name="Koehrsen M."/>
            <person name="Alvarado L."/>
            <person name="Berlin A."/>
            <person name="Borenstein D."/>
            <person name="Chapman S.B."/>
            <person name="Chen Z."/>
            <person name="Engels R."/>
            <person name="Freedman E."/>
            <person name="Gellesch M."/>
            <person name="Goldberg J."/>
            <person name="Griggs A."/>
            <person name="Gujja S."/>
            <person name="Heilman E.R."/>
            <person name="Heiman D.I."/>
            <person name="Howarth C."/>
            <person name="Jen D."/>
            <person name="Larson L."/>
            <person name="Mehta T."/>
            <person name="Neiman D."/>
            <person name="Park D."/>
            <person name="Pearson M."/>
            <person name="Roberts A."/>
            <person name="Saif S."/>
            <person name="Shea T."/>
            <person name="Shenoy N."/>
            <person name="Sisk P."/>
            <person name="Stolte C."/>
            <person name="Sykes S."/>
            <person name="Walk T."/>
            <person name="White J."/>
            <person name="Yandava C."/>
            <person name="Haas B."/>
            <person name="Henn M.R."/>
            <person name="Nusbaum C."/>
            <person name="Birren B."/>
        </authorList>
    </citation>
    <scope>NUCLEOTIDE SEQUENCE [LARGE SCALE GENOMIC DNA]</scope>
</reference>
<organism evidence="1 2">
    <name type="scientific">Plasmodium falciparum (isolate Dd2)</name>
    <dbReference type="NCBI Taxonomy" id="57267"/>
    <lineage>
        <taxon>Eukaryota</taxon>
        <taxon>Sar</taxon>
        <taxon>Alveolata</taxon>
        <taxon>Apicomplexa</taxon>
        <taxon>Aconoidasida</taxon>
        <taxon>Haemosporida</taxon>
        <taxon>Plasmodiidae</taxon>
        <taxon>Plasmodium</taxon>
        <taxon>Plasmodium (Laverania)</taxon>
    </lineage>
</organism>
<gene>
    <name evidence="1" type="ORF">PFDG_04589</name>
</gene>
<dbReference type="EMBL" id="GG701937">
    <property type="protein sequence ID" value="KOB89157.1"/>
    <property type="molecule type" value="Genomic_DNA"/>
</dbReference>
<protein>
    <submittedName>
        <fullName evidence="1">Uncharacterized protein</fullName>
    </submittedName>
</protein>
<dbReference type="AlphaFoldDB" id="A0A0L7M8H6"/>
<reference evidence="2" key="2">
    <citation type="submission" date="2006-09" db="EMBL/GenBank/DDBJ databases">
        <title>The genome sequence of Plasmodium falciparum Dd2.</title>
        <authorList>
            <consortium name="The Broad Institute Genome Sequencing Platform"/>
            <person name="Birren B."/>
            <person name="Lander E."/>
            <person name="Galagan J."/>
            <person name="Nusbaum C."/>
            <person name="Devon K."/>
            <person name="Henn M."/>
            <person name="Jaffe D."/>
            <person name="Butler J."/>
            <person name="Alvarez P."/>
            <person name="Gnerre S."/>
            <person name="Grabherr M."/>
            <person name="Kleber M."/>
            <person name="Mauceli E."/>
            <person name="Brockman W."/>
            <person name="MacCallum I.A."/>
            <person name="Rounsley S."/>
            <person name="Young S."/>
            <person name="LaButti K."/>
            <person name="Pushparaj V."/>
            <person name="DeCaprio D."/>
            <person name="Crawford M."/>
            <person name="Koehrsen M."/>
            <person name="Engels R."/>
            <person name="Montgomery P."/>
            <person name="Pearson M."/>
            <person name="Howarth C."/>
            <person name="Larson L."/>
            <person name="Luoma S."/>
            <person name="White J."/>
            <person name="Kodira C."/>
            <person name="Zeng Q."/>
            <person name="O'Leary S."/>
            <person name="Yandava C."/>
            <person name="Alvarado L."/>
            <person name="Wirth D."/>
            <person name="Volkman S."/>
            <person name="Hartl D."/>
        </authorList>
    </citation>
    <scope>NUCLEOTIDE SEQUENCE [LARGE SCALE GENOMIC DNA]</scope>
</reference>
<proteinExistence type="predicted"/>
<name>A0A0L7M8H6_PLAF4</name>
<evidence type="ECO:0000313" key="2">
    <source>
        <dbReference type="Proteomes" id="UP000054282"/>
    </source>
</evidence>